<dbReference type="GO" id="GO:0006281">
    <property type="term" value="P:DNA repair"/>
    <property type="evidence" value="ECO:0007669"/>
    <property type="project" value="UniProtKB-KW"/>
</dbReference>
<dbReference type="SUPFAM" id="SSF47781">
    <property type="entry name" value="RuvA domain 2-like"/>
    <property type="match status" value="1"/>
</dbReference>
<dbReference type="AlphaFoldDB" id="A0A2Z2P4W8"/>
<accession>A0A2Z2P4W8</accession>
<dbReference type="GO" id="GO:0006260">
    <property type="term" value="P:DNA replication"/>
    <property type="evidence" value="ECO:0007669"/>
    <property type="project" value="UniProtKB-KW"/>
</dbReference>
<dbReference type="SUPFAM" id="SSF52113">
    <property type="entry name" value="BRCT domain"/>
    <property type="match status" value="1"/>
</dbReference>
<dbReference type="HAMAP" id="MF_01588">
    <property type="entry name" value="DNA_ligase_A"/>
    <property type="match status" value="1"/>
</dbReference>
<evidence type="ECO:0000256" key="3">
    <source>
        <dbReference type="ARBA" id="ARBA00013308"/>
    </source>
</evidence>
<dbReference type="PROSITE" id="PS50172">
    <property type="entry name" value="BRCT"/>
    <property type="match status" value="1"/>
</dbReference>
<dbReference type="GO" id="GO:0003677">
    <property type="term" value="F:DNA binding"/>
    <property type="evidence" value="ECO:0007669"/>
    <property type="project" value="InterPro"/>
</dbReference>
<dbReference type="InterPro" id="IPR003583">
    <property type="entry name" value="Hlx-hairpin-Hlx_DNA-bd_motif"/>
</dbReference>
<evidence type="ECO:0000256" key="10">
    <source>
        <dbReference type="ARBA" id="ARBA00023027"/>
    </source>
</evidence>
<evidence type="ECO:0000256" key="5">
    <source>
        <dbReference type="ARBA" id="ARBA00022705"/>
    </source>
</evidence>
<keyword evidence="11 14" id="KW-0234">DNA repair</keyword>
<feature type="binding site" evidence="14">
    <location>
        <position position="317"/>
    </location>
    <ligand>
        <name>NAD(+)</name>
        <dbReference type="ChEBI" id="CHEBI:57540"/>
    </ligand>
</feature>
<feature type="active site" description="N6-AMP-lysine intermediate" evidence="14">
    <location>
        <position position="116"/>
    </location>
</feature>
<dbReference type="NCBIfam" id="NF005932">
    <property type="entry name" value="PRK07956.1"/>
    <property type="match status" value="1"/>
</dbReference>
<evidence type="ECO:0000256" key="4">
    <source>
        <dbReference type="ARBA" id="ARBA00022598"/>
    </source>
</evidence>
<evidence type="ECO:0000256" key="15">
    <source>
        <dbReference type="RuleBase" id="RU000618"/>
    </source>
</evidence>
<dbReference type="FunFam" id="1.10.150.20:FF:000006">
    <property type="entry name" value="DNA ligase"/>
    <property type="match status" value="1"/>
</dbReference>
<dbReference type="InterPro" id="IPR036420">
    <property type="entry name" value="BRCT_dom_sf"/>
</dbReference>
<dbReference type="GO" id="GO:0003911">
    <property type="term" value="F:DNA ligase (NAD+) activity"/>
    <property type="evidence" value="ECO:0007669"/>
    <property type="project" value="UniProtKB-UniRule"/>
</dbReference>
<dbReference type="PROSITE" id="PS01055">
    <property type="entry name" value="DNA_LIGASE_N1"/>
    <property type="match status" value="1"/>
</dbReference>
<keyword evidence="7 14" id="KW-0227">DNA damage</keyword>
<evidence type="ECO:0000256" key="2">
    <source>
        <dbReference type="ARBA" id="ARBA00012722"/>
    </source>
</evidence>
<dbReference type="CDD" id="cd17748">
    <property type="entry name" value="BRCT_DNA_ligase_like"/>
    <property type="match status" value="1"/>
</dbReference>
<evidence type="ECO:0000313" key="17">
    <source>
        <dbReference type="EMBL" id="ASJ74874.1"/>
    </source>
</evidence>
<dbReference type="PANTHER" id="PTHR23389:SF9">
    <property type="entry name" value="DNA LIGASE"/>
    <property type="match status" value="1"/>
</dbReference>
<dbReference type="SMART" id="SM00278">
    <property type="entry name" value="HhH1"/>
    <property type="match status" value="4"/>
</dbReference>
<dbReference type="FunFam" id="2.40.50.140:FF:000012">
    <property type="entry name" value="DNA ligase"/>
    <property type="match status" value="1"/>
</dbReference>
<keyword evidence="8 14" id="KW-0862">Zinc</keyword>
<dbReference type="GO" id="GO:0005829">
    <property type="term" value="C:cytosol"/>
    <property type="evidence" value="ECO:0007669"/>
    <property type="project" value="TreeGrafter"/>
</dbReference>
<dbReference type="InterPro" id="IPR004149">
    <property type="entry name" value="Znf_DNAligase_C4"/>
</dbReference>
<dbReference type="Gene3D" id="1.10.287.610">
    <property type="entry name" value="Helix hairpin bin"/>
    <property type="match status" value="1"/>
</dbReference>
<organism evidence="17 18">
    <name type="scientific">Granulosicoccus antarcticus IMCC3135</name>
    <dbReference type="NCBI Taxonomy" id="1192854"/>
    <lineage>
        <taxon>Bacteria</taxon>
        <taxon>Pseudomonadati</taxon>
        <taxon>Pseudomonadota</taxon>
        <taxon>Gammaproteobacteria</taxon>
        <taxon>Chromatiales</taxon>
        <taxon>Granulosicoccaceae</taxon>
        <taxon>Granulosicoccus</taxon>
    </lineage>
</organism>
<dbReference type="Pfam" id="PF12826">
    <property type="entry name" value="HHH_2"/>
    <property type="match status" value="1"/>
</dbReference>
<dbReference type="InterPro" id="IPR013840">
    <property type="entry name" value="DNAligase_N"/>
</dbReference>
<feature type="domain" description="BRCT" evidence="16">
    <location>
        <begin position="598"/>
        <end position="674"/>
    </location>
</feature>
<dbReference type="GO" id="GO:0046872">
    <property type="term" value="F:metal ion binding"/>
    <property type="evidence" value="ECO:0007669"/>
    <property type="project" value="UniProtKB-KW"/>
</dbReference>
<dbReference type="EMBL" id="CP018632">
    <property type="protein sequence ID" value="ASJ74874.1"/>
    <property type="molecule type" value="Genomic_DNA"/>
</dbReference>
<feature type="binding site" evidence="14">
    <location>
        <position position="137"/>
    </location>
    <ligand>
        <name>NAD(+)</name>
        <dbReference type="ChEBI" id="CHEBI:57540"/>
    </ligand>
</feature>
<evidence type="ECO:0000256" key="11">
    <source>
        <dbReference type="ARBA" id="ARBA00023204"/>
    </source>
</evidence>
<feature type="binding site" evidence="14">
    <location>
        <position position="419"/>
    </location>
    <ligand>
        <name>Zn(2+)</name>
        <dbReference type="ChEBI" id="CHEBI:29105"/>
    </ligand>
</feature>
<dbReference type="InterPro" id="IPR041663">
    <property type="entry name" value="DisA/LigA_HHH"/>
</dbReference>
<dbReference type="KEGG" id="gai:IMCC3135_24025"/>
<sequence length="679" mass="73848">MKAPLERAAQLHTLLHDHSHRYYVLDDPSISDAEYDSLFRELQQLEEAHPELLSPDSPTQRVGSPPLEGFDTVRHAVPMLSLGNAFSREELNEFDRRVRERLECDEQLITYAAEPKLDGLAISLRYENGVFVQGATRGDGQSGENVTENLRTIEMIPLRLRSDKYPPPAVFEARGEVFMSHSAFKALNESMTEAGKPAFVNPRNAAAGSLRQLDSRKTASRRLSINLYGLGEVQGMDSPASQMGALDLLRDFGFPINREITLCEGIDACFDFYESIQLRRPDLGYEIDGVVFKVDSLIQQRELGFVSRAPRWAIAQKFPAEEALTTIDSVEFQVGRTGALTPVARLVPVFVGGVTVSNATLHNMDEIARKDIRLNDTVVVRRAGDVIPEVARVIVEKRIVDKDDPEANMIVLPSECPICGSPVINTATEVKARCSGGLQCAAQRREAIKHFASRRAMDVDGLGDKLVEQLADAGLIETVADLYRLTATQLQSLPRMGEKSASNLIKSIDVSRHTTLARFLFALGIRDIGESGAALLAGHFGSLEAVIDASDEQLTSIDDIGPIAASSIRTFFANPDNRAVVDALLACGIQFPTTESVAVDTVLAGNTYVLTGTLHTFSRDDAKQHLQRLGAKVSSSVSGKTTAVFAGDAPGSKVTKAESLGVPVLDEAALLELIGPLES</sequence>
<comment type="function">
    <text evidence="1 14">DNA ligase that catalyzes the formation of phosphodiester linkages between 5'-phosphoryl and 3'-hydroxyl groups in double-stranded DNA using NAD as a coenzyme and as the energy source for the reaction. It is essential for DNA replication and repair of damaged DNA.</text>
</comment>
<keyword evidence="18" id="KW-1185">Reference proteome</keyword>
<evidence type="ECO:0000256" key="13">
    <source>
        <dbReference type="ARBA" id="ARBA00060881"/>
    </source>
</evidence>
<dbReference type="SUPFAM" id="SSF50249">
    <property type="entry name" value="Nucleic acid-binding proteins"/>
    <property type="match status" value="1"/>
</dbReference>
<dbReference type="PANTHER" id="PTHR23389">
    <property type="entry name" value="CHROMOSOME TRANSMISSION FIDELITY FACTOR 18"/>
    <property type="match status" value="1"/>
</dbReference>
<dbReference type="Gene3D" id="6.20.10.30">
    <property type="match status" value="1"/>
</dbReference>
<evidence type="ECO:0000256" key="7">
    <source>
        <dbReference type="ARBA" id="ARBA00022763"/>
    </source>
</evidence>
<dbReference type="Pfam" id="PF03120">
    <property type="entry name" value="OB_DNA_ligase"/>
    <property type="match status" value="1"/>
</dbReference>
<dbReference type="SMART" id="SM00292">
    <property type="entry name" value="BRCT"/>
    <property type="match status" value="1"/>
</dbReference>
<evidence type="ECO:0000256" key="8">
    <source>
        <dbReference type="ARBA" id="ARBA00022833"/>
    </source>
</evidence>
<name>A0A2Z2P4W8_9GAMM</name>
<reference evidence="17 18" key="1">
    <citation type="submission" date="2016-12" db="EMBL/GenBank/DDBJ databases">
        <authorList>
            <person name="Song W.-J."/>
            <person name="Kurnit D.M."/>
        </authorList>
    </citation>
    <scope>NUCLEOTIDE SEQUENCE [LARGE SCALE GENOMIC DNA]</scope>
    <source>
        <strain evidence="17 18">IMCC3135</strain>
    </source>
</reference>
<dbReference type="Pfam" id="PF00533">
    <property type="entry name" value="BRCT"/>
    <property type="match status" value="1"/>
</dbReference>
<evidence type="ECO:0000256" key="12">
    <source>
        <dbReference type="ARBA" id="ARBA00034005"/>
    </source>
</evidence>
<dbReference type="InterPro" id="IPR001357">
    <property type="entry name" value="BRCT_dom"/>
</dbReference>
<dbReference type="EC" id="6.5.1.2" evidence="2 14"/>
<dbReference type="Gene3D" id="3.30.470.30">
    <property type="entry name" value="DNA ligase/mRNA capping enzyme"/>
    <property type="match status" value="1"/>
</dbReference>
<dbReference type="Pfam" id="PF01653">
    <property type="entry name" value="DNA_ligase_aden"/>
    <property type="match status" value="1"/>
</dbReference>
<feature type="binding site" evidence="14">
    <location>
        <position position="114"/>
    </location>
    <ligand>
        <name>NAD(+)</name>
        <dbReference type="ChEBI" id="CHEBI:57540"/>
    </ligand>
</feature>
<evidence type="ECO:0000256" key="9">
    <source>
        <dbReference type="ARBA" id="ARBA00022842"/>
    </source>
</evidence>
<keyword evidence="6 14" id="KW-0479">Metal-binding</keyword>
<dbReference type="InterPro" id="IPR010994">
    <property type="entry name" value="RuvA_2-like"/>
</dbReference>
<evidence type="ECO:0000256" key="1">
    <source>
        <dbReference type="ARBA" id="ARBA00004067"/>
    </source>
</evidence>
<dbReference type="InterPro" id="IPR013839">
    <property type="entry name" value="DNAligase_adenylation"/>
</dbReference>
<keyword evidence="10 14" id="KW-0520">NAD</keyword>
<dbReference type="InterPro" id="IPR001679">
    <property type="entry name" value="DNA_ligase"/>
</dbReference>
<dbReference type="FunFam" id="3.30.470.30:FF:000001">
    <property type="entry name" value="DNA ligase"/>
    <property type="match status" value="1"/>
</dbReference>
<dbReference type="Gene3D" id="3.40.50.10190">
    <property type="entry name" value="BRCT domain"/>
    <property type="match status" value="1"/>
</dbReference>
<dbReference type="PROSITE" id="PS01056">
    <property type="entry name" value="DNA_LIGASE_N2"/>
    <property type="match status" value="1"/>
</dbReference>
<feature type="binding site" evidence="14">
    <location>
        <begin position="32"/>
        <end position="36"/>
    </location>
    <ligand>
        <name>NAD(+)</name>
        <dbReference type="ChEBI" id="CHEBI:57540"/>
    </ligand>
</feature>
<evidence type="ECO:0000313" key="18">
    <source>
        <dbReference type="Proteomes" id="UP000250079"/>
    </source>
</evidence>
<dbReference type="Gene3D" id="2.40.50.140">
    <property type="entry name" value="Nucleic acid-binding proteins"/>
    <property type="match status" value="1"/>
</dbReference>
<feature type="binding site" evidence="14">
    <location>
        <position position="293"/>
    </location>
    <ligand>
        <name>NAD(+)</name>
        <dbReference type="ChEBI" id="CHEBI:57540"/>
    </ligand>
</feature>
<comment type="catalytic activity">
    <reaction evidence="12 14 15">
        <text>NAD(+) + (deoxyribonucleotide)n-3'-hydroxyl + 5'-phospho-(deoxyribonucleotide)m = (deoxyribonucleotide)n+m + AMP + beta-nicotinamide D-nucleotide.</text>
        <dbReference type="EC" id="6.5.1.2"/>
    </reaction>
</comment>
<gene>
    <name evidence="14 17" type="primary">ligA</name>
    <name evidence="17" type="ORF">IMCC3135_24025</name>
</gene>
<dbReference type="InterPro" id="IPR012340">
    <property type="entry name" value="NA-bd_OB-fold"/>
</dbReference>
<feature type="binding site" evidence="14">
    <location>
        <position position="176"/>
    </location>
    <ligand>
        <name>NAD(+)</name>
        <dbReference type="ChEBI" id="CHEBI:57540"/>
    </ligand>
</feature>
<dbReference type="Proteomes" id="UP000250079">
    <property type="component" value="Chromosome"/>
</dbReference>
<comment type="similarity">
    <text evidence="13 14">Belongs to the NAD-dependent DNA ligase family. LigA subfamily.</text>
</comment>
<protein>
    <recommendedName>
        <fullName evidence="3 14">DNA ligase</fullName>
        <ecNumber evidence="2 14">6.5.1.2</ecNumber>
    </recommendedName>
    <alternativeName>
        <fullName evidence="14">Polydeoxyribonucleotide synthase [NAD(+)]</fullName>
    </alternativeName>
</protein>
<keyword evidence="4 14" id="KW-0436">Ligase</keyword>
<dbReference type="InterPro" id="IPR033136">
    <property type="entry name" value="DNA_ligase_CS"/>
</dbReference>
<dbReference type="SMART" id="SM00532">
    <property type="entry name" value="LIGANc"/>
    <property type="match status" value="1"/>
</dbReference>
<proteinExistence type="inferred from homology"/>
<keyword evidence="14" id="KW-0464">Manganese</keyword>
<evidence type="ECO:0000256" key="6">
    <source>
        <dbReference type="ARBA" id="ARBA00022723"/>
    </source>
</evidence>
<feature type="binding site" evidence="14">
    <location>
        <position position="440"/>
    </location>
    <ligand>
        <name>Zn(2+)</name>
        <dbReference type="ChEBI" id="CHEBI:29105"/>
    </ligand>
</feature>
<dbReference type="RefSeq" id="WP_088919847.1">
    <property type="nucleotide sequence ID" value="NZ_CP018632.1"/>
</dbReference>
<dbReference type="Gene3D" id="1.10.150.20">
    <property type="entry name" value="5' to 3' exonuclease, C-terminal subdomain"/>
    <property type="match status" value="2"/>
</dbReference>
<comment type="cofactor">
    <cofactor evidence="14">
        <name>Mg(2+)</name>
        <dbReference type="ChEBI" id="CHEBI:18420"/>
    </cofactor>
    <cofactor evidence="14">
        <name>Mn(2+)</name>
        <dbReference type="ChEBI" id="CHEBI:29035"/>
    </cofactor>
</comment>
<dbReference type="PIRSF" id="PIRSF001604">
    <property type="entry name" value="LigA"/>
    <property type="match status" value="1"/>
</dbReference>
<dbReference type="SUPFAM" id="SSF56091">
    <property type="entry name" value="DNA ligase/mRNA capping enzyme, catalytic domain"/>
    <property type="match status" value="1"/>
</dbReference>
<dbReference type="FunFam" id="1.10.287.610:FF:000002">
    <property type="entry name" value="DNA ligase"/>
    <property type="match status" value="1"/>
</dbReference>
<keyword evidence="5 14" id="KW-0235">DNA replication</keyword>
<comment type="caution">
    <text evidence="14">Lacks conserved residue(s) required for the propagation of feature annotation.</text>
</comment>
<dbReference type="OrthoDB" id="9759736at2"/>
<dbReference type="Pfam" id="PF03119">
    <property type="entry name" value="DNA_ligase_ZBD"/>
    <property type="match status" value="1"/>
</dbReference>
<evidence type="ECO:0000259" key="16">
    <source>
        <dbReference type="PROSITE" id="PS50172"/>
    </source>
</evidence>
<evidence type="ECO:0000256" key="14">
    <source>
        <dbReference type="HAMAP-Rule" id="MF_01588"/>
    </source>
</evidence>
<feature type="binding site" evidence="14">
    <location>
        <position position="416"/>
    </location>
    <ligand>
        <name>Zn(2+)</name>
        <dbReference type="ChEBI" id="CHEBI:29105"/>
    </ligand>
</feature>
<feature type="binding site" evidence="14">
    <location>
        <begin position="81"/>
        <end position="82"/>
    </location>
    <ligand>
        <name>NAD(+)</name>
        <dbReference type="ChEBI" id="CHEBI:57540"/>
    </ligand>
</feature>
<dbReference type="CDD" id="cd00114">
    <property type="entry name" value="LIGANc"/>
    <property type="match status" value="1"/>
</dbReference>
<keyword evidence="9 14" id="KW-0460">Magnesium</keyword>
<dbReference type="InterPro" id="IPR004150">
    <property type="entry name" value="NAD_DNA_ligase_OB"/>
</dbReference>
<dbReference type="NCBIfam" id="TIGR00575">
    <property type="entry name" value="dnlj"/>
    <property type="match status" value="1"/>
</dbReference>
<dbReference type="FunFam" id="1.10.150.20:FF:000007">
    <property type="entry name" value="DNA ligase"/>
    <property type="match status" value="1"/>
</dbReference>
<dbReference type="InterPro" id="IPR018239">
    <property type="entry name" value="DNA_ligase_AS"/>
</dbReference>
<dbReference type="Pfam" id="PF14520">
    <property type="entry name" value="HHH_5"/>
    <property type="match status" value="1"/>
</dbReference>